<evidence type="ECO:0000313" key="1">
    <source>
        <dbReference type="EMBL" id="PTX44166.1"/>
    </source>
</evidence>
<dbReference type="OrthoDB" id="1445393at2"/>
<organism evidence="1 2">
    <name type="scientific">Christiangramia gaetbulicola</name>
    <dbReference type="NCBI Taxonomy" id="703340"/>
    <lineage>
        <taxon>Bacteria</taxon>
        <taxon>Pseudomonadati</taxon>
        <taxon>Bacteroidota</taxon>
        <taxon>Flavobacteriia</taxon>
        <taxon>Flavobacteriales</taxon>
        <taxon>Flavobacteriaceae</taxon>
        <taxon>Christiangramia</taxon>
    </lineage>
</organism>
<accession>A0A2T6AKB7</accession>
<dbReference type="EMBL" id="QBKQ01000001">
    <property type="protein sequence ID" value="PTX44166.1"/>
    <property type="molecule type" value="Genomic_DNA"/>
</dbReference>
<reference evidence="1 2" key="1">
    <citation type="submission" date="2018-04" db="EMBL/GenBank/DDBJ databases">
        <title>Genomic Encyclopedia of Archaeal and Bacterial Type Strains, Phase II (KMG-II): from individual species to whole genera.</title>
        <authorList>
            <person name="Goeker M."/>
        </authorList>
    </citation>
    <scope>NUCLEOTIDE SEQUENCE [LARGE SCALE GENOMIC DNA]</scope>
    <source>
        <strain evidence="1 2">DSM 23082</strain>
    </source>
</reference>
<comment type="caution">
    <text evidence="1">The sequence shown here is derived from an EMBL/GenBank/DDBJ whole genome shotgun (WGS) entry which is preliminary data.</text>
</comment>
<sequence length="115" mass="13382">MDYQKLGEDIYIPKRNVSALKDSGEIKFHYFLDSRINGHWVDLDVTSKLFDNDKLYVRKSCYRVKLGQIENCVKANIIDHMKSLGLPTKNIPKALYNRSTTNQSLRHKTSKVYSD</sequence>
<dbReference type="Proteomes" id="UP000244174">
    <property type="component" value="Unassembled WGS sequence"/>
</dbReference>
<protein>
    <submittedName>
        <fullName evidence="1">Uncharacterized protein</fullName>
    </submittedName>
</protein>
<evidence type="ECO:0000313" key="2">
    <source>
        <dbReference type="Proteomes" id="UP000244174"/>
    </source>
</evidence>
<dbReference type="AlphaFoldDB" id="A0A2T6AKB7"/>
<dbReference type="RefSeq" id="WP_108170140.1">
    <property type="nucleotide sequence ID" value="NZ_QBKQ01000001.1"/>
</dbReference>
<proteinExistence type="predicted"/>
<keyword evidence="2" id="KW-1185">Reference proteome</keyword>
<name>A0A2T6AKB7_9FLAO</name>
<gene>
    <name evidence="1" type="ORF">C8P64_0136</name>
</gene>